<evidence type="ECO:0000256" key="2">
    <source>
        <dbReference type="PROSITE-ProRule" id="PRU00335"/>
    </source>
</evidence>
<keyword evidence="5" id="KW-1185">Reference proteome</keyword>
<dbReference type="Pfam" id="PF00440">
    <property type="entry name" value="TetR_N"/>
    <property type="match status" value="1"/>
</dbReference>
<sequence length="208" mass="22639">MQGNKRGGRPRVIDPEAVARAVVEHGFTGLSVAAVAQRLGVNQASLYRHIGGLDDLIDTGVSLLIRTADWPAGSTGWRDHLERAAWTVWRILTDHPGLILAAGRRLLANDELIIAFNRLCLDLMGYGFAPAKATLAVDFVLDLACTTVLSRDFMLAGALGENRAAPRAWGEHFDPRVREIITRASGDGHEEWFAGKLALALDGIEHTR</sequence>
<dbReference type="InterPro" id="IPR001647">
    <property type="entry name" value="HTH_TetR"/>
</dbReference>
<gene>
    <name evidence="4" type="ORF">ACIBG2_34555</name>
</gene>
<protein>
    <submittedName>
        <fullName evidence="4">TetR/AcrR family transcriptional regulator</fullName>
    </submittedName>
</protein>
<dbReference type="Gene3D" id="1.10.10.60">
    <property type="entry name" value="Homeodomain-like"/>
    <property type="match status" value="1"/>
</dbReference>
<dbReference type="Gene3D" id="1.10.357.10">
    <property type="entry name" value="Tetracycline Repressor, domain 2"/>
    <property type="match status" value="1"/>
</dbReference>
<evidence type="ECO:0000313" key="4">
    <source>
        <dbReference type="EMBL" id="MFI6502542.1"/>
    </source>
</evidence>
<evidence type="ECO:0000259" key="3">
    <source>
        <dbReference type="PROSITE" id="PS50977"/>
    </source>
</evidence>
<proteinExistence type="predicted"/>
<comment type="caution">
    <text evidence="4">The sequence shown here is derived from an EMBL/GenBank/DDBJ whole genome shotgun (WGS) entry which is preliminary data.</text>
</comment>
<evidence type="ECO:0000313" key="5">
    <source>
        <dbReference type="Proteomes" id="UP001612741"/>
    </source>
</evidence>
<dbReference type="Proteomes" id="UP001612741">
    <property type="component" value="Unassembled WGS sequence"/>
</dbReference>
<accession>A0ABW7Z2Y0</accession>
<dbReference type="SUPFAM" id="SSF46689">
    <property type="entry name" value="Homeodomain-like"/>
    <property type="match status" value="1"/>
</dbReference>
<dbReference type="InterPro" id="IPR009057">
    <property type="entry name" value="Homeodomain-like_sf"/>
</dbReference>
<dbReference type="InterPro" id="IPR036271">
    <property type="entry name" value="Tet_transcr_reg_TetR-rel_C_sf"/>
</dbReference>
<feature type="DNA-binding region" description="H-T-H motif" evidence="2">
    <location>
        <begin position="31"/>
        <end position="50"/>
    </location>
</feature>
<name>A0ABW7Z2Y0_9ACTN</name>
<dbReference type="PROSITE" id="PS50977">
    <property type="entry name" value="HTH_TETR_2"/>
    <property type="match status" value="1"/>
</dbReference>
<evidence type="ECO:0000256" key="1">
    <source>
        <dbReference type="ARBA" id="ARBA00023125"/>
    </source>
</evidence>
<keyword evidence="1 2" id="KW-0238">DNA-binding</keyword>
<dbReference type="SUPFAM" id="SSF48498">
    <property type="entry name" value="Tetracyclin repressor-like, C-terminal domain"/>
    <property type="match status" value="1"/>
</dbReference>
<organism evidence="4 5">
    <name type="scientific">Nonomuraea typhae</name>
    <dbReference type="NCBI Taxonomy" id="2603600"/>
    <lineage>
        <taxon>Bacteria</taxon>
        <taxon>Bacillati</taxon>
        <taxon>Actinomycetota</taxon>
        <taxon>Actinomycetes</taxon>
        <taxon>Streptosporangiales</taxon>
        <taxon>Streptosporangiaceae</taxon>
        <taxon>Nonomuraea</taxon>
    </lineage>
</organism>
<dbReference type="RefSeq" id="WP_397087898.1">
    <property type="nucleotide sequence ID" value="NZ_JBITGY010000010.1"/>
</dbReference>
<reference evidence="4 5" key="1">
    <citation type="submission" date="2024-10" db="EMBL/GenBank/DDBJ databases">
        <title>The Natural Products Discovery Center: Release of the First 8490 Sequenced Strains for Exploring Actinobacteria Biosynthetic Diversity.</title>
        <authorList>
            <person name="Kalkreuter E."/>
            <person name="Kautsar S.A."/>
            <person name="Yang D."/>
            <person name="Bader C.D."/>
            <person name="Teijaro C.N."/>
            <person name="Fluegel L."/>
            <person name="Davis C.M."/>
            <person name="Simpson J.R."/>
            <person name="Lauterbach L."/>
            <person name="Steele A.D."/>
            <person name="Gui C."/>
            <person name="Meng S."/>
            <person name="Li G."/>
            <person name="Viehrig K."/>
            <person name="Ye F."/>
            <person name="Su P."/>
            <person name="Kiefer A.F."/>
            <person name="Nichols A."/>
            <person name="Cepeda A.J."/>
            <person name="Yan W."/>
            <person name="Fan B."/>
            <person name="Jiang Y."/>
            <person name="Adhikari A."/>
            <person name="Zheng C.-J."/>
            <person name="Schuster L."/>
            <person name="Cowan T.M."/>
            <person name="Smanski M.J."/>
            <person name="Chevrette M.G."/>
            <person name="De Carvalho L.P.S."/>
            <person name="Shen B."/>
        </authorList>
    </citation>
    <scope>NUCLEOTIDE SEQUENCE [LARGE SCALE GENOMIC DNA]</scope>
    <source>
        <strain evidence="4 5">NPDC050545</strain>
    </source>
</reference>
<feature type="domain" description="HTH tetR-type" evidence="3">
    <location>
        <begin position="8"/>
        <end position="68"/>
    </location>
</feature>
<dbReference type="EMBL" id="JBITGY010000010">
    <property type="protein sequence ID" value="MFI6502542.1"/>
    <property type="molecule type" value="Genomic_DNA"/>
</dbReference>